<dbReference type="PANTHER" id="PTHR10766:SF55">
    <property type="entry name" value="TRANSMEMBRANE 9 SUPERFAMILY MEMBER 4"/>
    <property type="match status" value="1"/>
</dbReference>
<evidence type="ECO:0000256" key="10">
    <source>
        <dbReference type="SAM" id="MobiDB-lite"/>
    </source>
</evidence>
<evidence type="ECO:0000256" key="4">
    <source>
        <dbReference type="ARBA" id="ARBA00022692"/>
    </source>
</evidence>
<gene>
    <name evidence="11" type="ORF">K402DRAFT_334073</name>
</gene>
<keyword evidence="7" id="KW-0333">Golgi apparatus</keyword>
<dbReference type="GO" id="GO:0016020">
    <property type="term" value="C:membrane"/>
    <property type="evidence" value="ECO:0007669"/>
    <property type="project" value="UniProtKB-SubCell"/>
</dbReference>
<feature type="non-terminal residue" evidence="11">
    <location>
        <position position="1"/>
    </location>
</feature>
<keyword evidence="5" id="KW-0732">Signal</keyword>
<feature type="transmembrane region" description="Helical" evidence="9">
    <location>
        <begin position="617"/>
        <end position="636"/>
    </location>
</feature>
<dbReference type="EMBL" id="ML977161">
    <property type="protein sequence ID" value="KAF1985586.1"/>
    <property type="molecule type" value="Genomic_DNA"/>
</dbReference>
<feature type="region of interest" description="Disordered" evidence="10">
    <location>
        <begin position="320"/>
        <end position="361"/>
    </location>
</feature>
<organism evidence="11 12">
    <name type="scientific">Aulographum hederae CBS 113979</name>
    <dbReference type="NCBI Taxonomy" id="1176131"/>
    <lineage>
        <taxon>Eukaryota</taxon>
        <taxon>Fungi</taxon>
        <taxon>Dikarya</taxon>
        <taxon>Ascomycota</taxon>
        <taxon>Pezizomycotina</taxon>
        <taxon>Dothideomycetes</taxon>
        <taxon>Pleosporomycetidae</taxon>
        <taxon>Aulographales</taxon>
        <taxon>Aulographaceae</taxon>
    </lineage>
</organism>
<dbReference type="GO" id="GO:0005794">
    <property type="term" value="C:Golgi apparatus"/>
    <property type="evidence" value="ECO:0007669"/>
    <property type="project" value="UniProtKB-SubCell"/>
</dbReference>
<evidence type="ECO:0000313" key="12">
    <source>
        <dbReference type="Proteomes" id="UP000800041"/>
    </source>
</evidence>
<keyword evidence="4 9" id="KW-0812">Transmembrane</keyword>
<feature type="transmembrane region" description="Helical" evidence="9">
    <location>
        <begin position="545"/>
        <end position="569"/>
    </location>
</feature>
<dbReference type="PANTHER" id="PTHR10766">
    <property type="entry name" value="TRANSMEMBRANE 9 SUPERFAMILY PROTEIN"/>
    <property type="match status" value="1"/>
</dbReference>
<evidence type="ECO:0000256" key="5">
    <source>
        <dbReference type="ARBA" id="ARBA00022729"/>
    </source>
</evidence>
<sequence length="687" mass="76034">LPGYSIKSYSSGETIPLFVNKIFSSSTQLQHAYASLPFVCAPSGRKPPGSRLMSGTSVALNLGEVLRGDRIMLSDYELLMGNDEETRDLCTKEVDRAGMRRAKELLREGYVAEWIVDNLPGATTFITTDKARKYYAAGFKMGYEELDPETGRQMYFINNHVTLVIRYHKAPGRAGEKEKKVIVGFEVFPRSLAAGHNETEGNDAPRMQLHAPLNATFTDLSTANATLTDLTDDDLDIDDGATLKIPYTYSVYFREEPKLDWANRWDMYFVHQEDSATTHWFAIANSLIICTVLASIVAVILARTIGRDLKGYSAVDEKSHPLKRLRTPKRNSNSSLDKHGLLDQLEDPSDSDSDADPSDEPLDDTAGWKLLHADVFRAPPFPQLLAPLIGSGTQLLSMTLSLLLLSALGLLNPSYRGGFVSVGFGLFVLGGLLAGYVSGRLFATFCGEADWRRNAVVTGLLVPGLLFGMMFVLNLFVWARASSTAIPFTTLVALLCLWLLIQLPLVYLGSYLATRFSGPIVAPVKTSSMPRPIPRRLWYLRTPALVLLGGVLPFAVIYVELVFVLRSLWMDKTGFYYLFGFAGVVAVVLCVVVVEVTVVVVYIVLCSENHKYHAPALLTASSSSLYIFLYSVYYHHTHLHITGLLSSFLFFAYSAMACAIYALLMASVGWLAAFWFVRRIYAGVKVD</sequence>
<comment type="similarity">
    <text evidence="3 9">Belongs to the nonaspanin (TM9SF) (TC 9.A.2) family.</text>
</comment>
<keyword evidence="8 9" id="KW-0472">Membrane</keyword>
<evidence type="ECO:0000313" key="11">
    <source>
        <dbReference type="EMBL" id="KAF1985586.1"/>
    </source>
</evidence>
<evidence type="ECO:0000256" key="7">
    <source>
        <dbReference type="ARBA" id="ARBA00023034"/>
    </source>
</evidence>
<keyword evidence="12" id="KW-1185">Reference proteome</keyword>
<feature type="transmembrane region" description="Helical" evidence="9">
    <location>
        <begin position="648"/>
        <end position="677"/>
    </location>
</feature>
<feature type="transmembrane region" description="Helical" evidence="9">
    <location>
        <begin position="575"/>
        <end position="605"/>
    </location>
</feature>
<evidence type="ECO:0000256" key="2">
    <source>
        <dbReference type="ARBA" id="ARBA00004555"/>
    </source>
</evidence>
<evidence type="ECO:0000256" key="6">
    <source>
        <dbReference type="ARBA" id="ARBA00022989"/>
    </source>
</evidence>
<feature type="transmembrane region" description="Helical" evidence="9">
    <location>
        <begin position="280"/>
        <end position="302"/>
    </location>
</feature>
<evidence type="ECO:0000256" key="3">
    <source>
        <dbReference type="ARBA" id="ARBA00005227"/>
    </source>
</evidence>
<dbReference type="AlphaFoldDB" id="A0A6G1GX97"/>
<feature type="transmembrane region" description="Helical" evidence="9">
    <location>
        <begin position="485"/>
        <end position="508"/>
    </location>
</feature>
<feature type="compositionally biased region" description="Acidic residues" evidence="10">
    <location>
        <begin position="344"/>
        <end position="361"/>
    </location>
</feature>
<dbReference type="Pfam" id="PF02990">
    <property type="entry name" value="EMP70"/>
    <property type="match status" value="1"/>
</dbReference>
<accession>A0A6G1GX97</accession>
<evidence type="ECO:0000256" key="1">
    <source>
        <dbReference type="ARBA" id="ARBA00004141"/>
    </source>
</evidence>
<dbReference type="Proteomes" id="UP000800041">
    <property type="component" value="Unassembled WGS sequence"/>
</dbReference>
<name>A0A6G1GX97_9PEZI</name>
<feature type="transmembrane region" description="Helical" evidence="9">
    <location>
        <begin position="384"/>
        <end position="411"/>
    </location>
</feature>
<reference evidence="11" key="1">
    <citation type="journal article" date="2020" name="Stud. Mycol.">
        <title>101 Dothideomycetes genomes: a test case for predicting lifestyles and emergence of pathogens.</title>
        <authorList>
            <person name="Haridas S."/>
            <person name="Albert R."/>
            <person name="Binder M."/>
            <person name="Bloem J."/>
            <person name="Labutti K."/>
            <person name="Salamov A."/>
            <person name="Andreopoulos B."/>
            <person name="Baker S."/>
            <person name="Barry K."/>
            <person name="Bills G."/>
            <person name="Bluhm B."/>
            <person name="Cannon C."/>
            <person name="Castanera R."/>
            <person name="Culley D."/>
            <person name="Daum C."/>
            <person name="Ezra D."/>
            <person name="Gonzalez J."/>
            <person name="Henrissat B."/>
            <person name="Kuo A."/>
            <person name="Liang C."/>
            <person name="Lipzen A."/>
            <person name="Lutzoni F."/>
            <person name="Magnuson J."/>
            <person name="Mondo S."/>
            <person name="Nolan M."/>
            <person name="Ohm R."/>
            <person name="Pangilinan J."/>
            <person name="Park H.-J."/>
            <person name="Ramirez L."/>
            <person name="Alfaro M."/>
            <person name="Sun H."/>
            <person name="Tritt A."/>
            <person name="Yoshinaga Y."/>
            <person name="Zwiers L.-H."/>
            <person name="Turgeon B."/>
            <person name="Goodwin S."/>
            <person name="Spatafora J."/>
            <person name="Crous P."/>
            <person name="Grigoriev I."/>
        </authorList>
    </citation>
    <scope>NUCLEOTIDE SEQUENCE</scope>
    <source>
        <strain evidence="11">CBS 113979</strain>
    </source>
</reference>
<keyword evidence="6 9" id="KW-1133">Transmembrane helix</keyword>
<evidence type="ECO:0000256" key="9">
    <source>
        <dbReference type="RuleBase" id="RU363079"/>
    </source>
</evidence>
<proteinExistence type="inferred from homology"/>
<protein>
    <recommendedName>
        <fullName evidence="9">Transmembrane 9 superfamily member</fullName>
    </recommendedName>
</protein>
<evidence type="ECO:0000256" key="8">
    <source>
        <dbReference type="ARBA" id="ARBA00023136"/>
    </source>
</evidence>
<dbReference type="GO" id="GO:0072657">
    <property type="term" value="P:protein localization to membrane"/>
    <property type="evidence" value="ECO:0007669"/>
    <property type="project" value="TreeGrafter"/>
</dbReference>
<feature type="transmembrane region" description="Helical" evidence="9">
    <location>
        <begin position="455"/>
        <end position="479"/>
    </location>
</feature>
<feature type="transmembrane region" description="Helical" evidence="9">
    <location>
        <begin position="417"/>
        <end position="443"/>
    </location>
</feature>
<comment type="subcellular location">
    <subcellularLocation>
        <location evidence="2">Golgi apparatus</location>
    </subcellularLocation>
    <subcellularLocation>
        <location evidence="1">Membrane</location>
        <topology evidence="1">Multi-pass membrane protein</topology>
    </subcellularLocation>
</comment>
<dbReference type="InterPro" id="IPR004240">
    <property type="entry name" value="EMP70"/>
</dbReference>
<dbReference type="OrthoDB" id="1666796at2759"/>